<feature type="region of interest" description="Disordered" evidence="1">
    <location>
        <begin position="1"/>
        <end position="21"/>
    </location>
</feature>
<evidence type="ECO:0000313" key="2">
    <source>
        <dbReference type="EMBL" id="KLO37773.1"/>
    </source>
</evidence>
<accession>A0A0I9U982</accession>
<gene>
    <name evidence="2" type="ORF">ABH38_07425</name>
</gene>
<organism evidence="2 3">
    <name type="scientific">Mycobacterium haemophilum</name>
    <dbReference type="NCBI Taxonomy" id="29311"/>
    <lineage>
        <taxon>Bacteria</taxon>
        <taxon>Bacillati</taxon>
        <taxon>Actinomycetota</taxon>
        <taxon>Actinomycetes</taxon>
        <taxon>Mycobacteriales</taxon>
        <taxon>Mycobacteriaceae</taxon>
        <taxon>Mycobacterium</taxon>
    </lineage>
</organism>
<evidence type="ECO:0000313" key="3">
    <source>
        <dbReference type="Proteomes" id="UP000036334"/>
    </source>
</evidence>
<proteinExistence type="predicted"/>
<name>A0A0I9U982_9MYCO</name>
<evidence type="ECO:0000256" key="1">
    <source>
        <dbReference type="SAM" id="MobiDB-lite"/>
    </source>
</evidence>
<dbReference type="RefSeq" id="WP_047314979.1">
    <property type="nucleotide sequence ID" value="NZ_LDPQ01000009.1"/>
</dbReference>
<reference evidence="2 3" key="1">
    <citation type="submission" date="2015-05" db="EMBL/GenBank/DDBJ databases">
        <title>Genome sequence of Mycobacterium haemophilum.</title>
        <authorList>
            <person name="Greninger A.L."/>
            <person name="Cunningham G."/>
            <person name="Miller S."/>
        </authorList>
    </citation>
    <scope>NUCLEOTIDE SEQUENCE [LARGE SCALE GENOMIC DNA]</scope>
    <source>
        <strain evidence="3">UC1</strain>
    </source>
</reference>
<sequence>MTSAGTSKRARTPVPPGLVVIGKPGGMTHDVVALAFPSREVDHRQAIALMVDDGQTARSVAVFAVP</sequence>
<dbReference type="EMBL" id="LDPR01000004">
    <property type="protein sequence ID" value="KLO37773.1"/>
    <property type="molecule type" value="Genomic_DNA"/>
</dbReference>
<dbReference type="PATRIC" id="fig|29311.18.peg.4452"/>
<protein>
    <submittedName>
        <fullName evidence="2">Uncharacterized protein</fullName>
    </submittedName>
</protein>
<keyword evidence="3" id="KW-1185">Reference proteome</keyword>
<dbReference type="Proteomes" id="UP000036334">
    <property type="component" value="Unassembled WGS sequence"/>
</dbReference>
<comment type="caution">
    <text evidence="2">The sequence shown here is derived from an EMBL/GenBank/DDBJ whole genome shotgun (WGS) entry which is preliminary data.</text>
</comment>
<dbReference type="AlphaFoldDB" id="A0A0I9U982"/>